<dbReference type="NCBIfam" id="TIGR02603">
    <property type="entry name" value="CxxCH_TIGR02603"/>
    <property type="match status" value="1"/>
</dbReference>
<proteinExistence type="predicted"/>
<dbReference type="InterPro" id="IPR013427">
    <property type="entry name" value="Haem-bd_dom_put"/>
</dbReference>
<dbReference type="InterPro" id="IPR036909">
    <property type="entry name" value="Cyt_c-like_dom_sf"/>
</dbReference>
<evidence type="ECO:0000259" key="6">
    <source>
        <dbReference type="PROSITE" id="PS51007"/>
    </source>
</evidence>
<name>A0ABW5JJF8_9BACT</name>
<evidence type="ECO:0000313" key="8">
    <source>
        <dbReference type="Proteomes" id="UP001597460"/>
    </source>
</evidence>
<comment type="caution">
    <text evidence="7">The sequence shown here is derived from an EMBL/GenBank/DDBJ whole genome shotgun (WGS) entry which is preliminary data.</text>
</comment>
<feature type="region of interest" description="Disordered" evidence="5">
    <location>
        <begin position="793"/>
        <end position="819"/>
    </location>
</feature>
<dbReference type="InterPro" id="IPR011041">
    <property type="entry name" value="Quinoprot_gluc/sorb_DH_b-prop"/>
</dbReference>
<keyword evidence="2 4" id="KW-0479">Metal-binding</keyword>
<dbReference type="RefSeq" id="WP_390300392.1">
    <property type="nucleotide sequence ID" value="NZ_JBHULI010000024.1"/>
</dbReference>
<dbReference type="SUPFAM" id="SSF50952">
    <property type="entry name" value="Soluble quinoprotein glucose dehydrogenase"/>
    <property type="match status" value="1"/>
</dbReference>
<dbReference type="Proteomes" id="UP001597460">
    <property type="component" value="Unassembled WGS sequence"/>
</dbReference>
<evidence type="ECO:0000256" key="3">
    <source>
        <dbReference type="ARBA" id="ARBA00023004"/>
    </source>
</evidence>
<dbReference type="InterPro" id="IPR009056">
    <property type="entry name" value="Cyt_c-like_dom"/>
</dbReference>
<dbReference type="SUPFAM" id="SSF46626">
    <property type="entry name" value="Cytochrome c"/>
    <property type="match status" value="1"/>
</dbReference>
<dbReference type="Gene3D" id="1.10.760.10">
    <property type="entry name" value="Cytochrome c-like domain"/>
    <property type="match status" value="1"/>
</dbReference>
<keyword evidence="8" id="KW-1185">Reference proteome</keyword>
<dbReference type="PANTHER" id="PTHR33546:SF1">
    <property type="entry name" value="LARGE, MULTIFUNCTIONAL SECRETED PROTEIN"/>
    <property type="match status" value="1"/>
</dbReference>
<reference evidence="8" key="1">
    <citation type="journal article" date="2019" name="Int. J. Syst. Evol. Microbiol.">
        <title>The Global Catalogue of Microorganisms (GCM) 10K type strain sequencing project: providing services to taxonomists for standard genome sequencing and annotation.</title>
        <authorList>
            <consortium name="The Broad Institute Genomics Platform"/>
            <consortium name="The Broad Institute Genome Sequencing Center for Infectious Disease"/>
            <person name="Wu L."/>
            <person name="Ma J."/>
        </authorList>
    </citation>
    <scope>NUCLEOTIDE SEQUENCE [LARGE SCALE GENOMIC DNA]</scope>
    <source>
        <strain evidence="8">KCTC 52042</strain>
    </source>
</reference>
<keyword evidence="3 4" id="KW-0408">Iron</keyword>
<evidence type="ECO:0000256" key="1">
    <source>
        <dbReference type="ARBA" id="ARBA00022617"/>
    </source>
</evidence>
<sequence>MPRGSQSTWISLTLGPNGHLIASDQSDKGFFRIIISESTDSDLPNVRTKELLMPLSGAHGLTFAYEHLYTNVPGKGIFRMRDTKGTEEFDVMEYIGGPEKLAEHGNHSVIKTPENDGLFIVNGNYTPAPELTSSRLPSWDEDILLPRQWDMRGNARGIFAPGGYIARMNPDGSKWEMFSIGYRNQYDAAVSPHGELFTFDSDMEYDLGMPWYRPTRLLHVTSGSDFGWRSGSGKWKEYYEDSLPPIVNIGRGSPTGLVFGTGAKFPAQYQHALYGLDWLYGTIYAFHLTPEGASYSAEVEKFLTGNELPVTDAVIGSDGALYFITGGRANDTKLYRVIYNGNESTTPAELPRNEKAANARELRKELEAYHGNINSQAIAKAWPHLNSDDRYIRYAARLAVESQPVSIWDQKALSEQNYQARITVIMALTRSGDVSYRPQASRSLLEIDINTLDKEKKLGYLRSISLIFTRLGEPEPDQKKQITDTLIELLPTEDHRVNIELVRILVYLKDTRVIDKAMDLIDQTKEDPEPNWVGLPNNNDGTIQKMLENPPPTSKIKYAFLLKNLRDGWTIDQRREYFTFINKAAEAPGGSSYGGYLTKIREDALQNASEEEHNAVSDITGVNLIQEPSFDVQPPEGPGRDWTVDEALGEVADYLTNRNFKNGRNAFFATGCASCHRFNGYGGNIGPDLSSVGMRASVPVLLEDIIEPNALISDQYNSSIVTQTNGKTVSGLVVEEQEQVKIYPRNPDQPPVIADKEEVASIKKSEISQMPEGLIDPLSEDELRDLIAYLRSGGNPDSQLFKEGSGSSSGIEDQEHDHD</sequence>
<dbReference type="PANTHER" id="PTHR33546">
    <property type="entry name" value="LARGE, MULTIFUNCTIONAL SECRETED PROTEIN-RELATED"/>
    <property type="match status" value="1"/>
</dbReference>
<evidence type="ECO:0000256" key="2">
    <source>
        <dbReference type="ARBA" id="ARBA00022723"/>
    </source>
</evidence>
<accession>A0ABW5JJF8</accession>
<gene>
    <name evidence="7" type="ORF">ACFSVN_06945</name>
</gene>
<dbReference type="SUPFAM" id="SSF48371">
    <property type="entry name" value="ARM repeat"/>
    <property type="match status" value="1"/>
</dbReference>
<feature type="domain" description="Cytochrome c" evidence="6">
    <location>
        <begin position="658"/>
        <end position="794"/>
    </location>
</feature>
<dbReference type="Pfam" id="PF00034">
    <property type="entry name" value="Cytochrom_C"/>
    <property type="match status" value="1"/>
</dbReference>
<dbReference type="InterPro" id="IPR011042">
    <property type="entry name" value="6-blade_b-propeller_TolB-like"/>
</dbReference>
<evidence type="ECO:0000256" key="4">
    <source>
        <dbReference type="PROSITE-ProRule" id="PRU00433"/>
    </source>
</evidence>
<dbReference type="EMBL" id="JBHULI010000024">
    <property type="protein sequence ID" value="MFD2532177.1"/>
    <property type="molecule type" value="Genomic_DNA"/>
</dbReference>
<dbReference type="Gene3D" id="2.120.10.30">
    <property type="entry name" value="TolB, C-terminal domain"/>
    <property type="match status" value="1"/>
</dbReference>
<organism evidence="7 8">
    <name type="scientific">Gracilimonas halophila</name>
    <dbReference type="NCBI Taxonomy" id="1834464"/>
    <lineage>
        <taxon>Bacteria</taxon>
        <taxon>Pseudomonadati</taxon>
        <taxon>Balneolota</taxon>
        <taxon>Balneolia</taxon>
        <taxon>Balneolales</taxon>
        <taxon>Balneolaceae</taxon>
        <taxon>Gracilimonas</taxon>
    </lineage>
</organism>
<evidence type="ECO:0000313" key="7">
    <source>
        <dbReference type="EMBL" id="MFD2532177.1"/>
    </source>
</evidence>
<dbReference type="PROSITE" id="PS51007">
    <property type="entry name" value="CYTC"/>
    <property type="match status" value="1"/>
</dbReference>
<evidence type="ECO:0000256" key="5">
    <source>
        <dbReference type="SAM" id="MobiDB-lite"/>
    </source>
</evidence>
<protein>
    <submittedName>
        <fullName evidence="7">C-type cytochrome</fullName>
    </submittedName>
</protein>
<keyword evidence="1 4" id="KW-0349">Heme</keyword>
<dbReference type="InterPro" id="IPR016024">
    <property type="entry name" value="ARM-type_fold"/>
</dbReference>